<dbReference type="InterPro" id="IPR055411">
    <property type="entry name" value="LRR_FXL15/At3g58940/PEG3-like"/>
</dbReference>
<dbReference type="Proteomes" id="UP000015105">
    <property type="component" value="Chromosome 6D"/>
</dbReference>
<keyword evidence="3" id="KW-1185">Reference proteome</keyword>
<name>A0A453NE98_AEGTS</name>
<dbReference type="EnsemblPlants" id="AET6Gv20349300.4">
    <property type="protein sequence ID" value="AET6Gv20349300.4"/>
    <property type="gene ID" value="AET6Gv20349300"/>
</dbReference>
<dbReference type="Gramene" id="AET6Gv20349300.4">
    <property type="protein sequence ID" value="AET6Gv20349300.4"/>
    <property type="gene ID" value="AET6Gv20349300"/>
</dbReference>
<evidence type="ECO:0000313" key="3">
    <source>
        <dbReference type="Proteomes" id="UP000015105"/>
    </source>
</evidence>
<organism evidence="2 3">
    <name type="scientific">Aegilops tauschii subsp. strangulata</name>
    <name type="common">Goatgrass</name>
    <dbReference type="NCBI Taxonomy" id="200361"/>
    <lineage>
        <taxon>Eukaryota</taxon>
        <taxon>Viridiplantae</taxon>
        <taxon>Streptophyta</taxon>
        <taxon>Embryophyta</taxon>
        <taxon>Tracheophyta</taxon>
        <taxon>Spermatophyta</taxon>
        <taxon>Magnoliopsida</taxon>
        <taxon>Liliopsida</taxon>
        <taxon>Poales</taxon>
        <taxon>Poaceae</taxon>
        <taxon>BOP clade</taxon>
        <taxon>Pooideae</taxon>
        <taxon>Triticodae</taxon>
        <taxon>Triticeae</taxon>
        <taxon>Triticinae</taxon>
        <taxon>Aegilops</taxon>
    </lineage>
</organism>
<dbReference type="AlphaFoldDB" id="A0A453NE98"/>
<reference evidence="2" key="5">
    <citation type="journal article" date="2021" name="G3 (Bethesda)">
        <title>Aegilops tauschii genome assembly Aet v5.0 features greater sequence contiguity and improved annotation.</title>
        <authorList>
            <person name="Wang L."/>
            <person name="Zhu T."/>
            <person name="Rodriguez J.C."/>
            <person name="Deal K.R."/>
            <person name="Dubcovsky J."/>
            <person name="McGuire P.E."/>
            <person name="Lux T."/>
            <person name="Spannagl M."/>
            <person name="Mayer K.F.X."/>
            <person name="Baldrich P."/>
            <person name="Meyers B.C."/>
            <person name="Huo N."/>
            <person name="Gu Y.Q."/>
            <person name="Zhou H."/>
            <person name="Devos K.M."/>
            <person name="Bennetzen J.L."/>
            <person name="Unver T."/>
            <person name="Budak H."/>
            <person name="Gulick P.J."/>
            <person name="Galiba G."/>
            <person name="Kalapos B."/>
            <person name="Nelson D.R."/>
            <person name="Li P."/>
            <person name="You F.M."/>
            <person name="Luo M.C."/>
            <person name="Dvorak J."/>
        </authorList>
    </citation>
    <scope>NUCLEOTIDE SEQUENCE [LARGE SCALE GENOMIC DNA]</scope>
    <source>
        <strain evidence="2">cv. AL8/78</strain>
    </source>
</reference>
<reference evidence="3" key="1">
    <citation type="journal article" date="2014" name="Science">
        <title>Ancient hybridizations among the ancestral genomes of bread wheat.</title>
        <authorList>
            <consortium name="International Wheat Genome Sequencing Consortium,"/>
            <person name="Marcussen T."/>
            <person name="Sandve S.R."/>
            <person name="Heier L."/>
            <person name="Spannagl M."/>
            <person name="Pfeifer M."/>
            <person name="Jakobsen K.S."/>
            <person name="Wulff B.B."/>
            <person name="Steuernagel B."/>
            <person name="Mayer K.F."/>
            <person name="Olsen O.A."/>
        </authorList>
    </citation>
    <scope>NUCLEOTIDE SEQUENCE [LARGE SCALE GENOMIC DNA]</scope>
    <source>
        <strain evidence="3">cv. AL8/78</strain>
    </source>
</reference>
<evidence type="ECO:0000259" key="1">
    <source>
        <dbReference type="Pfam" id="PF24758"/>
    </source>
</evidence>
<proteinExistence type="predicted"/>
<sequence>QAGVTKVAPNAVVPSVKVLALKVDFGVAEEVKTLLSFLRCFPQVETLHVMVSL</sequence>
<dbReference type="Pfam" id="PF24758">
    <property type="entry name" value="LRR_At5g56370"/>
    <property type="match status" value="1"/>
</dbReference>
<reference evidence="2" key="4">
    <citation type="submission" date="2019-03" db="UniProtKB">
        <authorList>
            <consortium name="EnsemblPlants"/>
        </authorList>
    </citation>
    <scope>IDENTIFICATION</scope>
</reference>
<feature type="domain" description="F-box/LRR-repeat protein 15/At3g58940/PEG3-like LRR" evidence="1">
    <location>
        <begin position="5"/>
        <end position="49"/>
    </location>
</feature>
<reference evidence="3" key="2">
    <citation type="journal article" date="2017" name="Nat. Plants">
        <title>The Aegilops tauschii genome reveals multiple impacts of transposons.</title>
        <authorList>
            <person name="Zhao G."/>
            <person name="Zou C."/>
            <person name="Li K."/>
            <person name="Wang K."/>
            <person name="Li T."/>
            <person name="Gao L."/>
            <person name="Zhang X."/>
            <person name="Wang H."/>
            <person name="Yang Z."/>
            <person name="Liu X."/>
            <person name="Jiang W."/>
            <person name="Mao L."/>
            <person name="Kong X."/>
            <person name="Jiao Y."/>
            <person name="Jia J."/>
        </authorList>
    </citation>
    <scope>NUCLEOTIDE SEQUENCE [LARGE SCALE GENOMIC DNA]</scope>
    <source>
        <strain evidence="3">cv. AL8/78</strain>
    </source>
</reference>
<protein>
    <recommendedName>
        <fullName evidence="1">F-box/LRR-repeat protein 15/At3g58940/PEG3-like LRR domain-containing protein</fullName>
    </recommendedName>
</protein>
<reference evidence="2" key="3">
    <citation type="journal article" date="2017" name="Nature">
        <title>Genome sequence of the progenitor of the wheat D genome Aegilops tauschii.</title>
        <authorList>
            <person name="Luo M.C."/>
            <person name="Gu Y.Q."/>
            <person name="Puiu D."/>
            <person name="Wang H."/>
            <person name="Twardziok S.O."/>
            <person name="Deal K.R."/>
            <person name="Huo N."/>
            <person name="Zhu T."/>
            <person name="Wang L."/>
            <person name="Wang Y."/>
            <person name="McGuire P.E."/>
            <person name="Liu S."/>
            <person name="Long H."/>
            <person name="Ramasamy R.K."/>
            <person name="Rodriguez J.C."/>
            <person name="Van S.L."/>
            <person name="Yuan L."/>
            <person name="Wang Z."/>
            <person name="Xia Z."/>
            <person name="Xiao L."/>
            <person name="Anderson O.D."/>
            <person name="Ouyang S."/>
            <person name="Liang Y."/>
            <person name="Zimin A.V."/>
            <person name="Pertea G."/>
            <person name="Qi P."/>
            <person name="Bennetzen J.L."/>
            <person name="Dai X."/>
            <person name="Dawson M.W."/>
            <person name="Muller H.G."/>
            <person name="Kugler K."/>
            <person name="Rivarola-Duarte L."/>
            <person name="Spannagl M."/>
            <person name="Mayer K.F.X."/>
            <person name="Lu F.H."/>
            <person name="Bevan M.W."/>
            <person name="Leroy P."/>
            <person name="Li P."/>
            <person name="You F.M."/>
            <person name="Sun Q."/>
            <person name="Liu Z."/>
            <person name="Lyons E."/>
            <person name="Wicker T."/>
            <person name="Salzberg S.L."/>
            <person name="Devos K.M."/>
            <person name="Dvorak J."/>
        </authorList>
    </citation>
    <scope>NUCLEOTIDE SEQUENCE [LARGE SCALE GENOMIC DNA]</scope>
    <source>
        <strain evidence="2">cv. AL8/78</strain>
    </source>
</reference>
<accession>A0A453NE98</accession>
<evidence type="ECO:0000313" key="2">
    <source>
        <dbReference type="EnsemblPlants" id="AET6Gv20349300.4"/>
    </source>
</evidence>